<accession>A0A6G4V0H3</accession>
<evidence type="ECO:0000313" key="7">
    <source>
        <dbReference type="Proteomes" id="UP000472335"/>
    </source>
</evidence>
<dbReference type="SUPFAM" id="SSF48208">
    <property type="entry name" value="Six-hairpin glycosidases"/>
    <property type="match status" value="1"/>
</dbReference>
<dbReference type="Pfam" id="PF16375">
    <property type="entry name" value="DUF4986"/>
    <property type="match status" value="1"/>
</dbReference>
<keyword evidence="7" id="KW-1185">Reference proteome</keyword>
<dbReference type="PANTHER" id="PTHR31151:SF0">
    <property type="entry name" value="PROLINE-TRNA LIGASE (DUF1680)"/>
    <property type="match status" value="1"/>
</dbReference>
<dbReference type="AlphaFoldDB" id="A0A6G4V0H3"/>
<dbReference type="EMBL" id="JAAKZY010000014">
    <property type="protein sequence ID" value="NGO07354.1"/>
    <property type="molecule type" value="Genomic_DNA"/>
</dbReference>
<feature type="region of interest" description="Disordered" evidence="1">
    <location>
        <begin position="459"/>
        <end position="478"/>
    </location>
</feature>
<name>A0A6G4V0H3_9ACTN</name>
<dbReference type="InterPro" id="IPR032275">
    <property type="entry name" value="DUF4986"/>
</dbReference>
<sequence>MQAFPRSAVRLLPGPFLDAQVTALDYLLSLDADRLLAPLRGEAGLPPVAESYGNWENSGLDGHTVGHALSGAALMSAVTDDPRPRAMVERLVQGIAECQDALGTGYVGGIPDGVRLWQRVAAGQVERDSFELGGAWVPWYNLHKLFAGLLDAHRYAGSEPALTAVRRLADWWDRLAAGMDDDTHEAMLRTEFGGMCEVLADLADITGTQRYAALARRFLDRSLLGPLREHRDVLDGMHANTQIAKAVGYQRLGEVVDDPGLRDAARFFWQTMTRHRTFSFGGNSVREHLHARDDFSSALQSPEGPETCNTYNMLKLSRALFLERPDAEVLDHYERATVNHILSSLHPQGGLVYFTPVRPGHYRVVSTPHNCFWCCVGTGLENHAKYGELVYTAEGGDLFVNLFIASRLSRPEQNLVLEQTGTAPYDDEVRLVVREAPASPVAIHIRIPGWHEGTPQVRINGAPPEDGPPPLTTRSGTGEQPLTYVRLEQRWSAGDTVTVRLRPRISAELLPDGSPWVSYRYGPTVLAAEGDRSDLVGLFADDSRMGHVADGPLRPLEHLPVVLAHSTSDLAAGVRRLAPDRLAFALEHVDARPGESVTLVPFAGIHDSRYVLYFPVAEPGRLQERRAELRTADEAALALHDRTVDAVAAGEQQPESDHRFLGQDTWSGLTDGLRWRAATGWWSYRLTDPDGTAIGLQVVHLSDGSAGPTRVLVDGQALGTITPSPERDGDGDGDGDGEEISQVFPLDTRPTGPVQVRFEAVGAATTIRLREVRLVR</sequence>
<evidence type="ECO:0000259" key="3">
    <source>
        <dbReference type="Pfam" id="PF16375"/>
    </source>
</evidence>
<gene>
    <name evidence="6" type="ORF">G5C60_06740</name>
</gene>
<evidence type="ECO:0000313" key="6">
    <source>
        <dbReference type="EMBL" id="NGO07354.1"/>
    </source>
</evidence>
<organism evidence="6 7">
    <name type="scientific">Streptomyces scabichelini</name>
    <dbReference type="NCBI Taxonomy" id="2711217"/>
    <lineage>
        <taxon>Bacteria</taxon>
        <taxon>Bacillati</taxon>
        <taxon>Actinomycetota</taxon>
        <taxon>Actinomycetes</taxon>
        <taxon>Kitasatosporales</taxon>
        <taxon>Streptomycetaceae</taxon>
        <taxon>Streptomyces</taxon>
    </lineage>
</organism>
<dbReference type="InterPro" id="IPR008928">
    <property type="entry name" value="6-hairpin_glycosidase_sf"/>
</dbReference>
<dbReference type="Proteomes" id="UP000472335">
    <property type="component" value="Unassembled WGS sequence"/>
</dbReference>
<dbReference type="Pfam" id="PF07944">
    <property type="entry name" value="Beta-AFase-like_GH127_cat"/>
    <property type="match status" value="1"/>
</dbReference>
<proteinExistence type="predicted"/>
<feature type="domain" description="Glycoside hydrolase GH146 substrate-binding" evidence="4">
    <location>
        <begin position="638"/>
        <end position="775"/>
    </location>
</feature>
<dbReference type="InterPro" id="IPR049046">
    <property type="entry name" value="Beta-AFase-like_GH127_middle"/>
</dbReference>
<protein>
    <submittedName>
        <fullName evidence="6">Uncharacterized protein</fullName>
    </submittedName>
</protein>
<evidence type="ECO:0000259" key="4">
    <source>
        <dbReference type="Pfam" id="PF20620"/>
    </source>
</evidence>
<reference evidence="6 7" key="1">
    <citation type="submission" date="2020-02" db="EMBL/GenBank/DDBJ databases">
        <title>Whole-genome analyses of novel actinobacteria.</title>
        <authorList>
            <person name="Sahin N."/>
            <person name="Gencbay T."/>
        </authorList>
    </citation>
    <scope>NUCLEOTIDE SEQUENCE [LARGE SCALE GENOMIC DNA]</scope>
    <source>
        <strain evidence="6 7">HC44</strain>
    </source>
</reference>
<evidence type="ECO:0000256" key="1">
    <source>
        <dbReference type="SAM" id="MobiDB-lite"/>
    </source>
</evidence>
<dbReference type="InterPro" id="IPR012878">
    <property type="entry name" value="Beta-AFase-like_GH127_cat"/>
</dbReference>
<feature type="domain" description="DUF4986" evidence="3">
    <location>
        <begin position="533"/>
        <end position="614"/>
    </location>
</feature>
<dbReference type="InterPro" id="IPR046544">
    <property type="entry name" value="GH146_SB_dom"/>
</dbReference>
<feature type="domain" description="Non-reducing end beta-L-arabinofuranosidase-like GH127 middle" evidence="5">
    <location>
        <begin position="398"/>
        <end position="501"/>
    </location>
</feature>
<dbReference type="Pfam" id="PF20736">
    <property type="entry name" value="Glyco_hydro127M"/>
    <property type="match status" value="1"/>
</dbReference>
<feature type="region of interest" description="Disordered" evidence="1">
    <location>
        <begin position="718"/>
        <end position="739"/>
    </location>
</feature>
<dbReference type="PANTHER" id="PTHR31151">
    <property type="entry name" value="PROLINE-TRNA LIGASE (DUF1680)"/>
    <property type="match status" value="1"/>
</dbReference>
<comment type="caution">
    <text evidence="6">The sequence shown here is derived from an EMBL/GenBank/DDBJ whole genome shotgun (WGS) entry which is preliminary data.</text>
</comment>
<feature type="domain" description="Non-reducing end beta-L-arabinofuranosidase-like GH127 catalytic" evidence="2">
    <location>
        <begin position="8"/>
        <end position="388"/>
    </location>
</feature>
<evidence type="ECO:0000259" key="2">
    <source>
        <dbReference type="Pfam" id="PF07944"/>
    </source>
</evidence>
<dbReference type="GO" id="GO:0005975">
    <property type="term" value="P:carbohydrate metabolic process"/>
    <property type="evidence" value="ECO:0007669"/>
    <property type="project" value="InterPro"/>
</dbReference>
<evidence type="ECO:0000259" key="5">
    <source>
        <dbReference type="Pfam" id="PF20736"/>
    </source>
</evidence>
<dbReference type="Pfam" id="PF20620">
    <property type="entry name" value="DUF6805"/>
    <property type="match status" value="1"/>
</dbReference>
<dbReference type="RefSeq" id="WP_165255633.1">
    <property type="nucleotide sequence ID" value="NZ_JAAKZY010000014.1"/>
</dbReference>